<dbReference type="InterPro" id="IPR003474">
    <property type="entry name" value="Glcn_transporter"/>
</dbReference>
<evidence type="ECO:0000256" key="3">
    <source>
        <dbReference type="ARBA" id="ARBA00022475"/>
    </source>
</evidence>
<feature type="transmembrane region" description="Helical" evidence="7">
    <location>
        <begin position="148"/>
        <end position="166"/>
    </location>
</feature>
<dbReference type="Pfam" id="PF02447">
    <property type="entry name" value="GntP_permease"/>
    <property type="match status" value="1"/>
</dbReference>
<dbReference type="PANTHER" id="PTHR30354:SF22">
    <property type="entry name" value="HIGH-AFFINITY GLUCONATE TRANSPORTER"/>
    <property type="match status" value="1"/>
</dbReference>
<reference evidence="8 9" key="1">
    <citation type="submission" date="2022-06" db="EMBL/GenBank/DDBJ databases">
        <title>Halogeometricum sp. a new haloarchaeum isolate from saline soil.</title>
        <authorList>
            <person name="Strakova D."/>
            <person name="Galisteo C."/>
            <person name="Sanchez-Porro C."/>
            <person name="Ventosa A."/>
        </authorList>
    </citation>
    <scope>NUCLEOTIDE SEQUENCE [LARGE SCALE GENOMIC DNA]</scope>
    <source>
        <strain evidence="8 9">S1BR25-6</strain>
    </source>
</reference>
<feature type="transmembrane region" description="Helical" evidence="7">
    <location>
        <begin position="111"/>
        <end position="136"/>
    </location>
</feature>
<evidence type="ECO:0000313" key="8">
    <source>
        <dbReference type="EMBL" id="MDS0300785.1"/>
    </source>
</evidence>
<feature type="transmembrane region" description="Helical" evidence="7">
    <location>
        <begin position="282"/>
        <end position="301"/>
    </location>
</feature>
<keyword evidence="4 7" id="KW-0812">Transmembrane</keyword>
<keyword evidence="9" id="KW-1185">Reference proteome</keyword>
<evidence type="ECO:0000256" key="2">
    <source>
        <dbReference type="ARBA" id="ARBA00022448"/>
    </source>
</evidence>
<comment type="caution">
    <text evidence="8">The sequence shown here is derived from an EMBL/GenBank/DDBJ whole genome shotgun (WGS) entry which is preliminary data.</text>
</comment>
<keyword evidence="5 7" id="KW-1133">Transmembrane helix</keyword>
<feature type="transmembrane region" description="Helical" evidence="7">
    <location>
        <begin position="438"/>
        <end position="461"/>
    </location>
</feature>
<feature type="transmembrane region" description="Helical" evidence="7">
    <location>
        <begin position="186"/>
        <end position="209"/>
    </location>
</feature>
<evidence type="ECO:0000256" key="4">
    <source>
        <dbReference type="ARBA" id="ARBA00022692"/>
    </source>
</evidence>
<dbReference type="RefSeq" id="WP_310925701.1">
    <property type="nucleotide sequence ID" value="NZ_JAMQOP010000004.1"/>
</dbReference>
<keyword evidence="2" id="KW-0813">Transport</keyword>
<proteinExistence type="predicted"/>
<organism evidence="8 9">
    <name type="scientific">Halogeometricum salsisoli</name>
    <dbReference type="NCBI Taxonomy" id="2950536"/>
    <lineage>
        <taxon>Archaea</taxon>
        <taxon>Methanobacteriati</taxon>
        <taxon>Methanobacteriota</taxon>
        <taxon>Stenosarchaea group</taxon>
        <taxon>Halobacteria</taxon>
        <taxon>Halobacteriales</taxon>
        <taxon>Haloferacaceae</taxon>
        <taxon>Halogeometricum</taxon>
    </lineage>
</organism>
<evidence type="ECO:0000256" key="6">
    <source>
        <dbReference type="ARBA" id="ARBA00023136"/>
    </source>
</evidence>
<feature type="transmembrane region" description="Helical" evidence="7">
    <location>
        <begin position="347"/>
        <end position="370"/>
    </location>
</feature>
<protein>
    <submittedName>
        <fullName evidence="8">GntP family permease</fullName>
    </submittedName>
</protein>
<feature type="transmembrane region" description="Helical" evidence="7">
    <location>
        <begin position="33"/>
        <end position="55"/>
    </location>
</feature>
<gene>
    <name evidence="8" type="ORF">NDI76_18715</name>
</gene>
<evidence type="ECO:0000313" key="9">
    <source>
        <dbReference type="Proteomes" id="UP001257060"/>
    </source>
</evidence>
<feature type="transmembrane region" description="Helical" evidence="7">
    <location>
        <begin position="322"/>
        <end position="341"/>
    </location>
</feature>
<keyword evidence="6 7" id="KW-0472">Membrane</keyword>
<comment type="subcellular location">
    <subcellularLocation>
        <location evidence="1">Cell membrane</location>
        <topology evidence="1">Multi-pass membrane protein</topology>
    </subcellularLocation>
</comment>
<evidence type="ECO:0000256" key="7">
    <source>
        <dbReference type="SAM" id="Phobius"/>
    </source>
</evidence>
<feature type="transmembrane region" description="Helical" evidence="7">
    <location>
        <begin position="241"/>
        <end position="262"/>
    </location>
</feature>
<dbReference type="PANTHER" id="PTHR30354">
    <property type="entry name" value="GNT FAMILY GLUCONATE TRANSPORTER"/>
    <property type="match status" value="1"/>
</dbReference>
<dbReference type="Proteomes" id="UP001257060">
    <property type="component" value="Unassembled WGS sequence"/>
</dbReference>
<sequence>MVVEFAHSPLLTFVVGLVFVVLFLVVWDLPAFVGLTLAALSVGLVNSVFVADFALADAATRTATAFGNGMAGIGIPILMAAIIGKAMLEAGSAQRIVRGFQSALGEDRSEYALWGSSTVLAIPVFFDSVLFLLAPLARSMRARRGKNYALYLVAVGAGGSAAHVFIPPTPGPLAVASEIGVNLGMTMLVGVAVALPSATVSGLVFGHWINRRVEIPLRDAMGTSTEELMERANRSAENIPGTLEAALPILLAITLVSSLTVVDTLESLYPMLSTVKPVVAFIGDKNVALTIAAIAAALTYLRWSDLTRSQWEDELTEALKSGGNIAAITAMGGAFGALLAASGIGSYIAGSLQGIGIGLLVTAWLIAAIVRIAQGSATAAMLTTAGIMAPLASQLNVHPAYLVMAIGSGGIICSWYNDSGFWLMKEVGGLTQAETLKTWTALTTVLSFTGIVSVLLLSTFVPLS</sequence>
<keyword evidence="3" id="KW-1003">Cell membrane</keyword>
<evidence type="ECO:0000256" key="1">
    <source>
        <dbReference type="ARBA" id="ARBA00004651"/>
    </source>
</evidence>
<feature type="transmembrane region" description="Helical" evidence="7">
    <location>
        <begin position="9"/>
        <end position="27"/>
    </location>
</feature>
<feature type="transmembrane region" description="Helical" evidence="7">
    <location>
        <begin position="399"/>
        <end position="417"/>
    </location>
</feature>
<dbReference type="EMBL" id="JAMQOP010000004">
    <property type="protein sequence ID" value="MDS0300785.1"/>
    <property type="molecule type" value="Genomic_DNA"/>
</dbReference>
<feature type="transmembrane region" description="Helical" evidence="7">
    <location>
        <begin position="67"/>
        <end position="88"/>
    </location>
</feature>
<accession>A0ABU2GJ20</accession>
<name>A0ABU2GJ20_9EURY</name>
<evidence type="ECO:0000256" key="5">
    <source>
        <dbReference type="ARBA" id="ARBA00022989"/>
    </source>
</evidence>